<dbReference type="PRINTS" id="PR00070">
    <property type="entry name" value="DHFR"/>
</dbReference>
<dbReference type="UniPathway" id="UPA00077">
    <property type="reaction ID" value="UER00158"/>
</dbReference>
<dbReference type="EMBL" id="SMAL01000003">
    <property type="protein sequence ID" value="TCT15602.1"/>
    <property type="molecule type" value="Genomic_DNA"/>
</dbReference>
<dbReference type="GO" id="GO:0046654">
    <property type="term" value="P:tetrahydrofolate biosynthetic process"/>
    <property type="evidence" value="ECO:0007669"/>
    <property type="project" value="UniProtKB-UniPathway"/>
</dbReference>
<evidence type="ECO:0000256" key="3">
    <source>
        <dbReference type="ARBA" id="ARBA00012856"/>
    </source>
</evidence>
<reference evidence="10 11" key="1">
    <citation type="submission" date="2019-03" db="EMBL/GenBank/DDBJ databases">
        <title>Genomic Encyclopedia of Type Strains, Phase IV (KMG-IV): sequencing the most valuable type-strain genomes for metagenomic binning, comparative biology and taxonomic classification.</title>
        <authorList>
            <person name="Goeker M."/>
        </authorList>
    </citation>
    <scope>NUCLEOTIDE SEQUENCE [LARGE SCALE GENOMIC DNA]</scope>
    <source>
        <strain evidence="10 11">DSM 24629</strain>
    </source>
</reference>
<evidence type="ECO:0000259" key="9">
    <source>
        <dbReference type="PROSITE" id="PS51330"/>
    </source>
</evidence>
<proteinExistence type="inferred from homology"/>
<dbReference type="InterPro" id="IPR001796">
    <property type="entry name" value="DHFR_dom"/>
</dbReference>
<organism evidence="10 11">
    <name type="scientific">Natranaerovirga pectinivora</name>
    <dbReference type="NCBI Taxonomy" id="682400"/>
    <lineage>
        <taxon>Bacteria</taxon>
        <taxon>Bacillati</taxon>
        <taxon>Bacillota</taxon>
        <taxon>Clostridia</taxon>
        <taxon>Lachnospirales</taxon>
        <taxon>Natranaerovirgaceae</taxon>
        <taxon>Natranaerovirga</taxon>
    </lineage>
</organism>
<accession>A0A4R3MLM4</accession>
<keyword evidence="6 7" id="KW-0560">Oxidoreductase</keyword>
<dbReference type="SUPFAM" id="SSF53597">
    <property type="entry name" value="Dihydrofolate reductase-like"/>
    <property type="match status" value="1"/>
</dbReference>
<keyword evidence="11" id="KW-1185">Reference proteome</keyword>
<dbReference type="AlphaFoldDB" id="A0A4R3MLM4"/>
<dbReference type="GO" id="GO:0004146">
    <property type="term" value="F:dihydrofolate reductase activity"/>
    <property type="evidence" value="ECO:0007669"/>
    <property type="project" value="UniProtKB-EC"/>
</dbReference>
<dbReference type="PROSITE" id="PS00075">
    <property type="entry name" value="DHFR_1"/>
    <property type="match status" value="1"/>
</dbReference>
<dbReference type="GO" id="GO:0046452">
    <property type="term" value="P:dihydrofolate metabolic process"/>
    <property type="evidence" value="ECO:0007669"/>
    <property type="project" value="TreeGrafter"/>
</dbReference>
<dbReference type="PANTHER" id="PTHR48069:SF3">
    <property type="entry name" value="DIHYDROFOLATE REDUCTASE"/>
    <property type="match status" value="1"/>
</dbReference>
<evidence type="ECO:0000256" key="1">
    <source>
        <dbReference type="ARBA" id="ARBA00004903"/>
    </source>
</evidence>
<dbReference type="PIRSF" id="PIRSF000194">
    <property type="entry name" value="DHFR"/>
    <property type="match status" value="1"/>
</dbReference>
<comment type="caution">
    <text evidence="10">The sequence shown here is derived from an EMBL/GenBank/DDBJ whole genome shotgun (WGS) entry which is preliminary data.</text>
</comment>
<comment type="pathway">
    <text evidence="1 7">Cofactor biosynthesis; tetrahydrofolate biosynthesis; 5,6,7,8-tetrahydrofolate from 7,8-dihydrofolate: step 1/1.</text>
</comment>
<dbReference type="RefSeq" id="WP_243115074.1">
    <property type="nucleotide sequence ID" value="NZ_SMAL01000003.1"/>
</dbReference>
<gene>
    <name evidence="10" type="ORF">EDC18_103310</name>
</gene>
<dbReference type="EC" id="1.5.1.3" evidence="3 7"/>
<dbReference type="GO" id="GO:0050661">
    <property type="term" value="F:NADP binding"/>
    <property type="evidence" value="ECO:0007669"/>
    <property type="project" value="InterPro"/>
</dbReference>
<dbReference type="CDD" id="cd00209">
    <property type="entry name" value="DHFR"/>
    <property type="match status" value="1"/>
</dbReference>
<evidence type="ECO:0000256" key="2">
    <source>
        <dbReference type="ARBA" id="ARBA00009539"/>
    </source>
</evidence>
<dbReference type="PROSITE" id="PS51330">
    <property type="entry name" value="DHFR_2"/>
    <property type="match status" value="1"/>
</dbReference>
<dbReference type="InterPro" id="IPR017925">
    <property type="entry name" value="DHFR_CS"/>
</dbReference>
<dbReference type="Gene3D" id="3.40.430.10">
    <property type="entry name" value="Dihydrofolate Reductase, subunit A"/>
    <property type="match status" value="1"/>
</dbReference>
<sequence length="157" mass="18057">MIISHIVAIAKNYVIGKDNDIPWRVPGEQLRFKELTMGKTVIMGRKTYESLGNKLKGRNIIVVSNTMDDNSDLYKVVKSIHEALEMVDGEEVFIAGGGQLYKDTIDIADRIYITILDEEIDGTIFYPKLDSNKYHTTYKKHVPEGIIPYTYYTYERK</sequence>
<name>A0A4R3MLM4_9FIRM</name>
<dbReference type="PANTHER" id="PTHR48069">
    <property type="entry name" value="DIHYDROFOLATE REDUCTASE"/>
    <property type="match status" value="1"/>
</dbReference>
<dbReference type="Proteomes" id="UP000294902">
    <property type="component" value="Unassembled WGS sequence"/>
</dbReference>
<evidence type="ECO:0000256" key="5">
    <source>
        <dbReference type="ARBA" id="ARBA00022857"/>
    </source>
</evidence>
<dbReference type="GO" id="GO:0006730">
    <property type="term" value="P:one-carbon metabolic process"/>
    <property type="evidence" value="ECO:0007669"/>
    <property type="project" value="UniProtKB-KW"/>
</dbReference>
<comment type="similarity">
    <text evidence="2 7 8">Belongs to the dihydrofolate reductase family.</text>
</comment>
<evidence type="ECO:0000256" key="7">
    <source>
        <dbReference type="PIRNR" id="PIRNR000194"/>
    </source>
</evidence>
<protein>
    <recommendedName>
        <fullName evidence="3 7">Dihydrofolate reductase</fullName>
        <ecNumber evidence="3 7">1.5.1.3</ecNumber>
    </recommendedName>
</protein>
<dbReference type="GO" id="GO:0046655">
    <property type="term" value="P:folic acid metabolic process"/>
    <property type="evidence" value="ECO:0007669"/>
    <property type="project" value="TreeGrafter"/>
</dbReference>
<evidence type="ECO:0000313" key="11">
    <source>
        <dbReference type="Proteomes" id="UP000294902"/>
    </source>
</evidence>
<keyword evidence="4 7" id="KW-0554">One-carbon metabolism</keyword>
<evidence type="ECO:0000256" key="8">
    <source>
        <dbReference type="RuleBase" id="RU004474"/>
    </source>
</evidence>
<evidence type="ECO:0000256" key="4">
    <source>
        <dbReference type="ARBA" id="ARBA00022563"/>
    </source>
</evidence>
<dbReference type="Pfam" id="PF00186">
    <property type="entry name" value="DHFR_1"/>
    <property type="match status" value="1"/>
</dbReference>
<dbReference type="InterPro" id="IPR012259">
    <property type="entry name" value="DHFR"/>
</dbReference>
<comment type="function">
    <text evidence="7">Key enzyme in folate metabolism. Catalyzes an essential reaction for de novo glycine and purine synthesis, and for DNA precursor synthesis.</text>
</comment>
<keyword evidence="5 7" id="KW-0521">NADP</keyword>
<evidence type="ECO:0000256" key="6">
    <source>
        <dbReference type="ARBA" id="ARBA00023002"/>
    </source>
</evidence>
<feature type="domain" description="DHFR" evidence="9">
    <location>
        <begin position="2"/>
        <end position="156"/>
    </location>
</feature>
<dbReference type="InterPro" id="IPR024072">
    <property type="entry name" value="DHFR-like_dom_sf"/>
</dbReference>
<comment type="catalytic activity">
    <reaction evidence="7">
        <text>(6S)-5,6,7,8-tetrahydrofolate + NADP(+) = 7,8-dihydrofolate + NADPH + H(+)</text>
        <dbReference type="Rhea" id="RHEA:15009"/>
        <dbReference type="ChEBI" id="CHEBI:15378"/>
        <dbReference type="ChEBI" id="CHEBI:57451"/>
        <dbReference type="ChEBI" id="CHEBI:57453"/>
        <dbReference type="ChEBI" id="CHEBI:57783"/>
        <dbReference type="ChEBI" id="CHEBI:58349"/>
        <dbReference type="EC" id="1.5.1.3"/>
    </reaction>
</comment>
<evidence type="ECO:0000313" key="10">
    <source>
        <dbReference type="EMBL" id="TCT15602.1"/>
    </source>
</evidence>